<feature type="compositionally biased region" description="Acidic residues" evidence="1">
    <location>
        <begin position="298"/>
        <end position="342"/>
    </location>
</feature>
<evidence type="ECO:0000313" key="4">
    <source>
        <dbReference type="Proteomes" id="UP000655287"/>
    </source>
</evidence>
<dbReference type="PANTHER" id="PTHR33824">
    <property type="entry name" value="POLYKETIDE CYCLASE/DEHYDRASE AND LIPID TRANSPORT SUPERFAMILY PROTEIN"/>
    <property type="match status" value="1"/>
</dbReference>
<dbReference type="SUPFAM" id="SSF55961">
    <property type="entry name" value="Bet v1-like"/>
    <property type="match status" value="1"/>
</dbReference>
<name>A0A919R679_9ACTN</name>
<dbReference type="InterPro" id="IPR023393">
    <property type="entry name" value="START-like_dom_sf"/>
</dbReference>
<feature type="domain" description="Coenzyme Q-binding protein COQ10 START" evidence="2">
    <location>
        <begin position="130"/>
        <end position="249"/>
    </location>
</feature>
<dbReference type="EMBL" id="BOOU01000055">
    <property type="protein sequence ID" value="GII79156.1"/>
    <property type="molecule type" value="Genomic_DNA"/>
</dbReference>
<protein>
    <recommendedName>
        <fullName evidence="2">Coenzyme Q-binding protein COQ10 START domain-containing protein</fullName>
    </recommendedName>
</protein>
<dbReference type="InterPro" id="IPR005031">
    <property type="entry name" value="COQ10_START"/>
</dbReference>
<feature type="compositionally biased region" description="Basic and acidic residues" evidence="1">
    <location>
        <begin position="275"/>
        <end position="297"/>
    </location>
</feature>
<feature type="region of interest" description="Disordered" evidence="1">
    <location>
        <begin position="275"/>
        <end position="390"/>
    </location>
</feature>
<dbReference type="PANTHER" id="PTHR33824:SF7">
    <property type="entry name" value="POLYKETIDE CYCLASE_DEHYDRASE AND LIPID TRANSPORT SUPERFAMILY PROTEIN"/>
    <property type="match status" value="1"/>
</dbReference>
<feature type="compositionally biased region" description="Basic and acidic residues" evidence="1">
    <location>
        <begin position="351"/>
        <end position="390"/>
    </location>
</feature>
<dbReference type="RefSeq" id="WP_203988957.1">
    <property type="nucleotide sequence ID" value="NZ_BOOU01000055.1"/>
</dbReference>
<comment type="caution">
    <text evidence="3">The sequence shown here is derived from an EMBL/GenBank/DDBJ whole genome shotgun (WGS) entry which is preliminary data.</text>
</comment>
<evidence type="ECO:0000313" key="3">
    <source>
        <dbReference type="EMBL" id="GII79156.1"/>
    </source>
</evidence>
<dbReference type="Pfam" id="PF03364">
    <property type="entry name" value="Polyketide_cyc"/>
    <property type="match status" value="1"/>
</dbReference>
<dbReference type="AlphaFoldDB" id="A0A919R679"/>
<organism evidence="3 4">
    <name type="scientific">Sphaerisporangium rufum</name>
    <dbReference type="NCBI Taxonomy" id="1381558"/>
    <lineage>
        <taxon>Bacteria</taxon>
        <taxon>Bacillati</taxon>
        <taxon>Actinomycetota</taxon>
        <taxon>Actinomycetes</taxon>
        <taxon>Streptosporangiales</taxon>
        <taxon>Streptosporangiaceae</taxon>
        <taxon>Sphaerisporangium</taxon>
    </lineage>
</organism>
<reference evidence="3" key="1">
    <citation type="submission" date="2021-01" db="EMBL/GenBank/DDBJ databases">
        <title>Whole genome shotgun sequence of Sphaerisporangium rufum NBRC 109079.</title>
        <authorList>
            <person name="Komaki H."/>
            <person name="Tamura T."/>
        </authorList>
    </citation>
    <scope>NUCLEOTIDE SEQUENCE</scope>
    <source>
        <strain evidence="3">NBRC 109079</strain>
    </source>
</reference>
<evidence type="ECO:0000259" key="2">
    <source>
        <dbReference type="Pfam" id="PF03364"/>
    </source>
</evidence>
<evidence type="ECO:0000256" key="1">
    <source>
        <dbReference type="SAM" id="MobiDB-lite"/>
    </source>
</evidence>
<dbReference type="Gene3D" id="3.30.530.20">
    <property type="match status" value="1"/>
</dbReference>
<keyword evidence="4" id="KW-1185">Reference proteome</keyword>
<dbReference type="InterPro" id="IPR047137">
    <property type="entry name" value="ORF3"/>
</dbReference>
<proteinExistence type="predicted"/>
<sequence>MADRANDTCADPAGKAGQGASGLLKDQLRGLAGTAGKLALGAVAQKVERRTEQLRGYASGDTPKLVGQLAGAEGGGGRAKGIAKLAFGGLKKKLGGLKDGLKEKLGFGGGGKGGGQQKLKVTNIVESIDIGAPVRVVYNTWTQFQDWPKFTKKLEKVVQDSDEKITWQVKIWWSRRTWESTIREQVPDERIIWRSKGAKGYVDGAVTFHELGPELTRVLLVLEYNPKGMFEYIGNWWRAQGRRVRLEFKHIRRHIMSEVMQAPDEAEGWRGVIHEGEVVKDHETALREEQEDEGRGPEEEEPEEGAAEDTEESEATEEEDLEPEEGEEPEEEDEEEDEEAAEPEPARRRRGEAARASRRRPESRGEQEPPRRGRPRGGEGRPARRRAREE</sequence>
<dbReference type="Proteomes" id="UP000655287">
    <property type="component" value="Unassembled WGS sequence"/>
</dbReference>
<dbReference type="CDD" id="cd07817">
    <property type="entry name" value="SRPBCC_8"/>
    <property type="match status" value="1"/>
</dbReference>
<gene>
    <name evidence="3" type="ORF">Sru01_41380</name>
</gene>
<accession>A0A919R679</accession>